<name>A0A0F6YM57_9BACT</name>
<evidence type="ECO:0000313" key="3">
    <source>
        <dbReference type="Proteomes" id="UP000034883"/>
    </source>
</evidence>
<proteinExistence type="predicted"/>
<feature type="region of interest" description="Disordered" evidence="1">
    <location>
        <begin position="27"/>
        <end position="61"/>
    </location>
</feature>
<dbReference type="EMBL" id="CP011125">
    <property type="protein sequence ID" value="AKF10985.1"/>
    <property type="molecule type" value="Genomic_DNA"/>
</dbReference>
<dbReference type="Proteomes" id="UP000034883">
    <property type="component" value="Chromosome"/>
</dbReference>
<gene>
    <name evidence="2" type="ORF">DB32_008134</name>
</gene>
<keyword evidence="2" id="KW-0449">Lipoprotein</keyword>
<evidence type="ECO:0000313" key="2">
    <source>
        <dbReference type="EMBL" id="AKF10985.1"/>
    </source>
</evidence>
<feature type="compositionally biased region" description="Acidic residues" evidence="1">
    <location>
        <begin position="32"/>
        <end position="41"/>
    </location>
</feature>
<dbReference type="PROSITE" id="PS51257">
    <property type="entry name" value="PROKAR_LIPOPROTEIN"/>
    <property type="match status" value="1"/>
</dbReference>
<sequence>MSRTHTSAPTHAWRAYLLIALLSACGAPGTDPGDDGPDDPGPDPGDVIDRDPTGPAELPPARAPERLSAQQIHASLQVATGQTWAGFEDAAATLGRPDYTQTTEEGRQMSVAFETLVGDAARATCRAAITADRALEVDDEARAILRGIDVDAPDADARRANLRRLILRFHGHEVIADDDPRVTPWLELLDAPIEPTDVSRTATAADVEAVRWEALCVGLATHPDFLTY</sequence>
<dbReference type="RefSeq" id="WP_053237899.1">
    <property type="nucleotide sequence ID" value="NZ_CP011125.1"/>
</dbReference>
<reference evidence="2 3" key="1">
    <citation type="submission" date="2015-03" db="EMBL/GenBank/DDBJ databases">
        <title>Genome assembly of Sandaracinus amylolyticus DSM 53668.</title>
        <authorList>
            <person name="Sharma G."/>
            <person name="Subramanian S."/>
        </authorList>
    </citation>
    <scope>NUCLEOTIDE SEQUENCE [LARGE SCALE GENOMIC DNA]</scope>
    <source>
        <strain evidence="2 3">DSM 53668</strain>
    </source>
</reference>
<keyword evidence="3" id="KW-1185">Reference proteome</keyword>
<dbReference type="KEGG" id="samy:DB32_008134"/>
<protein>
    <submittedName>
        <fullName evidence="2">Putative lipoprotein</fullName>
    </submittedName>
</protein>
<dbReference type="STRING" id="927083.DB32_008134"/>
<organism evidence="2 3">
    <name type="scientific">Sandaracinus amylolyticus</name>
    <dbReference type="NCBI Taxonomy" id="927083"/>
    <lineage>
        <taxon>Bacteria</taxon>
        <taxon>Pseudomonadati</taxon>
        <taxon>Myxococcota</taxon>
        <taxon>Polyangia</taxon>
        <taxon>Polyangiales</taxon>
        <taxon>Sandaracinaceae</taxon>
        <taxon>Sandaracinus</taxon>
    </lineage>
</organism>
<accession>A0A0F6YM57</accession>
<dbReference type="AlphaFoldDB" id="A0A0F6YM57"/>
<evidence type="ECO:0000256" key="1">
    <source>
        <dbReference type="SAM" id="MobiDB-lite"/>
    </source>
</evidence>